<keyword evidence="2" id="KW-0732">Signal</keyword>
<protein>
    <submittedName>
        <fullName evidence="3">Phosphatidylglycerol specific phospholipase C</fullName>
    </submittedName>
</protein>
<dbReference type="PANTHER" id="PTHR31956">
    <property type="entry name" value="NON-SPECIFIC PHOSPHOLIPASE C4-RELATED"/>
    <property type="match status" value="1"/>
</dbReference>
<dbReference type="Proteomes" id="UP000266188">
    <property type="component" value="Unassembled WGS sequence"/>
</dbReference>
<dbReference type="GO" id="GO:0016788">
    <property type="term" value="F:hydrolase activity, acting on ester bonds"/>
    <property type="evidence" value="ECO:0007669"/>
    <property type="project" value="InterPro"/>
</dbReference>
<dbReference type="Gene3D" id="3.40.720.10">
    <property type="entry name" value="Alkaline Phosphatase, subunit A"/>
    <property type="match status" value="1"/>
</dbReference>
<comment type="caution">
    <text evidence="3">The sequence shown here is derived from an EMBL/GenBank/DDBJ whole genome shotgun (WGS) entry which is preliminary data.</text>
</comment>
<dbReference type="Pfam" id="PF04185">
    <property type="entry name" value="Phosphoesterase"/>
    <property type="match status" value="1"/>
</dbReference>
<reference evidence="4" key="1">
    <citation type="submission" date="2017-02" db="EMBL/GenBank/DDBJ databases">
        <authorList>
            <person name="Tafer H."/>
            <person name="Lopandic K."/>
        </authorList>
    </citation>
    <scope>NUCLEOTIDE SEQUENCE [LARGE SCALE GENOMIC DNA]</scope>
    <source>
        <strain evidence="4">CBS 366.77</strain>
    </source>
</reference>
<evidence type="ECO:0000256" key="1">
    <source>
        <dbReference type="ARBA" id="ARBA00022801"/>
    </source>
</evidence>
<keyword evidence="1" id="KW-0378">Hydrolase</keyword>
<dbReference type="FunFam" id="3.40.720.10:FF:000052">
    <property type="entry name" value="Phosphatidylglycerol specific phospholipase, putative"/>
    <property type="match status" value="1"/>
</dbReference>
<evidence type="ECO:0000256" key="2">
    <source>
        <dbReference type="SAM" id="SignalP"/>
    </source>
</evidence>
<sequence>MHPNALVGALAFAAAASALPSERRAAHSSAAIQNLKSKIKNVVILEMENRSLDNILGGQTLEGLDNPIHNGPFCNPLNLTDPSEGKTCSAPKDYDSVLNDPDHNIYGNNIEFYGTFLPDNDAIASGKLTPSQQGFVHEQRRNYPDAKDASLSKQVLHYYTEKQVPVLTKLVQNYLTFNHWHSDVPGPTNPNRAALLTGTTAGHGTNDPDFETKNHALKQKSIFEQLSNSGHTWMNYYTSTGMIDAYFFDWTFKSGNTDKAKPLKQFFKAADKGELPDFTFIDPSCCDVGTNSMHPTGLISDGETLIKDVYEALRASPQWNQTLLILTYDETGGFHDHVPPPLAPKPDDLTYTEEVPSGGNYTFEFNRLGGRVPTLLISPWVEKGVVEQKGTNSAGDTVSYCASSILRTLGYLWDFEPFTPRVEWAPSFEHLIQDTARTDTPEELPDPIAF</sequence>
<dbReference type="SUPFAM" id="SSF53649">
    <property type="entry name" value="Alkaline phosphatase-like"/>
    <property type="match status" value="1"/>
</dbReference>
<evidence type="ECO:0000313" key="4">
    <source>
        <dbReference type="Proteomes" id="UP000266188"/>
    </source>
</evidence>
<dbReference type="AlphaFoldDB" id="A0A3A2ZPJ5"/>
<keyword evidence="4" id="KW-1185">Reference proteome</keyword>
<feature type="signal peptide" evidence="2">
    <location>
        <begin position="1"/>
        <end position="18"/>
    </location>
</feature>
<dbReference type="InterPro" id="IPR007312">
    <property type="entry name" value="Phosphoesterase"/>
</dbReference>
<dbReference type="STRING" id="2070753.A0A3A2ZPJ5"/>
<accession>A0A3A2ZPJ5</accession>
<proteinExistence type="predicted"/>
<dbReference type="GO" id="GO:0009395">
    <property type="term" value="P:phospholipid catabolic process"/>
    <property type="evidence" value="ECO:0007669"/>
    <property type="project" value="TreeGrafter"/>
</dbReference>
<name>A0A3A2ZPJ5_9EURO</name>
<dbReference type="PANTHER" id="PTHR31956:SF24">
    <property type="entry name" value="PHOSPHOESTERASE SUPERFAMILY PROTEIN (AFU_ORTHOLOGUE AFUA_1G17590)"/>
    <property type="match status" value="1"/>
</dbReference>
<dbReference type="EMBL" id="MVGC01000075">
    <property type="protein sequence ID" value="RJE24600.1"/>
    <property type="molecule type" value="Genomic_DNA"/>
</dbReference>
<gene>
    <name evidence="3" type="ORF">PHISCL_03078</name>
</gene>
<evidence type="ECO:0000313" key="3">
    <source>
        <dbReference type="EMBL" id="RJE24600.1"/>
    </source>
</evidence>
<organism evidence="3 4">
    <name type="scientific">Aspergillus sclerotialis</name>
    <dbReference type="NCBI Taxonomy" id="2070753"/>
    <lineage>
        <taxon>Eukaryota</taxon>
        <taxon>Fungi</taxon>
        <taxon>Dikarya</taxon>
        <taxon>Ascomycota</taxon>
        <taxon>Pezizomycotina</taxon>
        <taxon>Eurotiomycetes</taxon>
        <taxon>Eurotiomycetidae</taxon>
        <taxon>Eurotiales</taxon>
        <taxon>Aspergillaceae</taxon>
        <taxon>Aspergillus</taxon>
        <taxon>Aspergillus subgen. Polypaecilum</taxon>
    </lineage>
</organism>
<dbReference type="OrthoDB" id="5135119at2759"/>
<dbReference type="InterPro" id="IPR017850">
    <property type="entry name" value="Alkaline_phosphatase_core_sf"/>
</dbReference>
<feature type="chain" id="PRO_5017288962" evidence="2">
    <location>
        <begin position="19"/>
        <end position="450"/>
    </location>
</feature>